<feature type="region of interest" description="Disordered" evidence="1">
    <location>
        <begin position="55"/>
        <end position="105"/>
    </location>
</feature>
<dbReference type="AlphaFoldDB" id="A0A516RI31"/>
<evidence type="ECO:0000313" key="4">
    <source>
        <dbReference type="Proteomes" id="UP000316806"/>
    </source>
</evidence>
<sequence>MLIGVLGRTQLPRASQEVAVPHRRTPAARTTVARAAAVTALVAAAALVLGACDSDSASDTKAKSGSSSGPSVIAPGRPGETAATLSAEEAAKQRTDDDSPNSADFDYVEKMIPHHAQALEMTRLVPKRAKSTKVKRLADRITAAQKPEIGAMERWLKSQGKKAEKRGHGAHHDHAGMPGMATPAQLEQLRAAEGEAFDELFLKLMITHHSGAVTMATDALSEGNNLLVEEMANDVVAQQTAEINRMRGMS</sequence>
<reference evidence="3 4" key="1">
    <citation type="journal article" date="2019" name="J. Ind. Microbiol. Biotechnol.">
        <title>The complete genomic sequence of Streptomyces spectabilis NRRL-2792 and identification of secondary metabolite biosynthetic gene clusters.</title>
        <authorList>
            <person name="Sinha A."/>
            <person name="Phillips-Salemka S."/>
            <person name="Niraula T.A."/>
            <person name="Short K.A."/>
            <person name="Niraula N.P."/>
        </authorList>
    </citation>
    <scope>NUCLEOTIDE SEQUENCE [LARGE SCALE GENOMIC DNA]</scope>
    <source>
        <strain evidence="3 4">NRRL 2792</strain>
    </source>
</reference>
<evidence type="ECO:0000313" key="3">
    <source>
        <dbReference type="EMBL" id="QDQ15312.1"/>
    </source>
</evidence>
<evidence type="ECO:0000256" key="1">
    <source>
        <dbReference type="SAM" id="MobiDB-lite"/>
    </source>
</evidence>
<dbReference type="InterPro" id="IPR005183">
    <property type="entry name" value="DUF305_CopM-like"/>
</dbReference>
<evidence type="ECO:0000259" key="2">
    <source>
        <dbReference type="Pfam" id="PF03713"/>
    </source>
</evidence>
<feature type="compositionally biased region" description="Low complexity" evidence="1">
    <location>
        <begin position="55"/>
        <end position="69"/>
    </location>
</feature>
<protein>
    <submittedName>
        <fullName evidence="3">DUF305 domain-containing protein</fullName>
    </submittedName>
</protein>
<name>A0A516RI31_STRST</name>
<dbReference type="PANTHER" id="PTHR36933">
    <property type="entry name" value="SLL0788 PROTEIN"/>
    <property type="match status" value="1"/>
</dbReference>
<gene>
    <name evidence="3" type="ORF">FH965_36085</name>
</gene>
<dbReference type="EMBL" id="CP040916">
    <property type="protein sequence ID" value="QDQ15312.1"/>
    <property type="molecule type" value="Genomic_DNA"/>
</dbReference>
<organism evidence="3 4">
    <name type="scientific">Streptomyces spectabilis</name>
    <dbReference type="NCBI Taxonomy" id="68270"/>
    <lineage>
        <taxon>Bacteria</taxon>
        <taxon>Bacillati</taxon>
        <taxon>Actinomycetota</taxon>
        <taxon>Actinomycetes</taxon>
        <taxon>Kitasatosporales</taxon>
        <taxon>Streptomycetaceae</taxon>
        <taxon>Streptomyces</taxon>
    </lineage>
</organism>
<dbReference type="InterPro" id="IPR012347">
    <property type="entry name" value="Ferritin-like"/>
</dbReference>
<proteinExistence type="predicted"/>
<dbReference type="Gene3D" id="1.20.1260.10">
    <property type="match status" value="1"/>
</dbReference>
<feature type="domain" description="DUF305" evidence="2">
    <location>
        <begin position="104"/>
        <end position="249"/>
    </location>
</feature>
<dbReference type="Proteomes" id="UP000316806">
    <property type="component" value="Chromosome"/>
</dbReference>
<accession>A0A516RI31</accession>
<dbReference type="PANTHER" id="PTHR36933:SF1">
    <property type="entry name" value="SLL0788 PROTEIN"/>
    <property type="match status" value="1"/>
</dbReference>
<dbReference type="Pfam" id="PF03713">
    <property type="entry name" value="DUF305"/>
    <property type="match status" value="1"/>
</dbReference>